<feature type="compositionally biased region" description="Polar residues" evidence="1">
    <location>
        <begin position="99"/>
        <end position="109"/>
    </location>
</feature>
<name>A0A087G234_ARAAL</name>
<evidence type="ECO:0000313" key="3">
    <source>
        <dbReference type="Proteomes" id="UP000029120"/>
    </source>
</evidence>
<dbReference type="AlphaFoldDB" id="A0A087G234"/>
<dbReference type="EMBL" id="KL973656">
    <property type="protein sequence ID" value="KFK23936.1"/>
    <property type="molecule type" value="Genomic_DNA"/>
</dbReference>
<accession>A0A087G234</accession>
<feature type="region of interest" description="Disordered" evidence="1">
    <location>
        <begin position="33"/>
        <end position="109"/>
    </location>
</feature>
<reference evidence="3" key="1">
    <citation type="journal article" date="2015" name="Nat. Plants">
        <title>Genome expansion of Arabis alpina linked with retrotransposition and reduced symmetric DNA methylation.</title>
        <authorList>
            <person name="Willing E.M."/>
            <person name="Rawat V."/>
            <person name="Mandakova T."/>
            <person name="Maumus F."/>
            <person name="James G.V."/>
            <person name="Nordstroem K.J."/>
            <person name="Becker C."/>
            <person name="Warthmann N."/>
            <person name="Chica C."/>
            <person name="Szarzynska B."/>
            <person name="Zytnicki M."/>
            <person name="Albani M.C."/>
            <person name="Kiefer C."/>
            <person name="Bergonzi S."/>
            <person name="Castaings L."/>
            <person name="Mateos J.L."/>
            <person name="Berns M.C."/>
            <person name="Bujdoso N."/>
            <person name="Piofczyk T."/>
            <person name="de Lorenzo L."/>
            <person name="Barrero-Sicilia C."/>
            <person name="Mateos I."/>
            <person name="Piednoel M."/>
            <person name="Hagmann J."/>
            <person name="Chen-Min-Tao R."/>
            <person name="Iglesias-Fernandez R."/>
            <person name="Schuster S.C."/>
            <person name="Alonso-Blanco C."/>
            <person name="Roudier F."/>
            <person name="Carbonero P."/>
            <person name="Paz-Ares J."/>
            <person name="Davis S.J."/>
            <person name="Pecinka A."/>
            <person name="Quesneville H."/>
            <person name="Colot V."/>
            <person name="Lysak M.A."/>
            <person name="Weigel D."/>
            <person name="Coupland G."/>
            <person name="Schneeberger K."/>
        </authorList>
    </citation>
    <scope>NUCLEOTIDE SEQUENCE [LARGE SCALE GENOMIC DNA]</scope>
    <source>
        <strain evidence="3">cv. Pajares</strain>
    </source>
</reference>
<evidence type="ECO:0000256" key="1">
    <source>
        <dbReference type="SAM" id="MobiDB-lite"/>
    </source>
</evidence>
<keyword evidence="3" id="KW-1185">Reference proteome</keyword>
<feature type="compositionally biased region" description="Acidic residues" evidence="1">
    <location>
        <begin position="49"/>
        <end position="62"/>
    </location>
</feature>
<dbReference type="Proteomes" id="UP000029120">
    <property type="component" value="Unassembled WGS sequence"/>
</dbReference>
<sequence>MTLAISTRSQAAKQAKAIAETGVKDVEMTEAVADTEPAPLTTMPPTDADVTEAEVLDAEDPNTEAPDTDGLGQPEGLSSQNLPLDPKDKALPSPWTRMKNPSTLAINLG</sequence>
<organism evidence="2 3">
    <name type="scientific">Arabis alpina</name>
    <name type="common">Alpine rock-cress</name>
    <dbReference type="NCBI Taxonomy" id="50452"/>
    <lineage>
        <taxon>Eukaryota</taxon>
        <taxon>Viridiplantae</taxon>
        <taxon>Streptophyta</taxon>
        <taxon>Embryophyta</taxon>
        <taxon>Tracheophyta</taxon>
        <taxon>Spermatophyta</taxon>
        <taxon>Magnoliopsida</taxon>
        <taxon>eudicotyledons</taxon>
        <taxon>Gunneridae</taxon>
        <taxon>Pentapetalae</taxon>
        <taxon>rosids</taxon>
        <taxon>malvids</taxon>
        <taxon>Brassicales</taxon>
        <taxon>Brassicaceae</taxon>
        <taxon>Arabideae</taxon>
        <taxon>Arabis</taxon>
    </lineage>
</organism>
<gene>
    <name evidence="2" type="ORF">AALP_AAs44880U000100</name>
</gene>
<evidence type="ECO:0000313" key="2">
    <source>
        <dbReference type="EMBL" id="KFK23936.1"/>
    </source>
</evidence>
<protein>
    <submittedName>
        <fullName evidence="2">Uncharacterized protein</fullName>
    </submittedName>
</protein>
<dbReference type="Gramene" id="KFK23936">
    <property type="protein sequence ID" value="KFK23936"/>
    <property type="gene ID" value="AALP_AAs44880U000100"/>
</dbReference>
<proteinExistence type="predicted"/>